<sequence length="268" mass="30165">MDEKLTHKIQDYLDTPPSERDVVAGATLLLSLNRNKILFQNVIRKPEKFADKVEYELRKHLKIRLDGKTVSDIALMNITVIPSAQRIIDGGVPVLDVDDEFSEANVAKGRRMDHDRLPPEIQRLWTDNGALWFKIKELFEQLKGMESAPACDRYEYLKLLDEADKKYRANLQAYDDYKPGDPVTKTEDASGLDPAEIAKKVGAARKYLSDNKKKLAELKDTDAGKFTALLQKVQQRYDFLIATGNVVDETQAAELAAVGVIISTDEKG</sequence>
<dbReference type="AlphaFoldDB" id="A0A5C6KYS2"/>
<dbReference type="EMBL" id="VOIF01000019">
    <property type="protein sequence ID" value="TWV68874.1"/>
    <property type="molecule type" value="Genomic_DNA"/>
</dbReference>
<reference evidence="1 3" key="1">
    <citation type="submission" date="2019-07" db="EMBL/GenBank/DDBJ databases">
        <title>Genome sequencing of Bacteroides dorei iSURF_12.</title>
        <authorList>
            <person name="Sevigny J.L."/>
            <person name="Ruoff K.L."/>
            <person name="Price C.E."/>
            <person name="Valls R.A."/>
            <person name="O'Toole G.A."/>
        </authorList>
    </citation>
    <scope>NUCLEOTIDE SEQUENCE [LARGE SCALE GENOMIC DNA]</scope>
    <source>
        <strain evidence="1 3">ANK132K_1B</strain>
    </source>
</reference>
<evidence type="ECO:0000313" key="2">
    <source>
        <dbReference type="EMBL" id="WHX09810.1"/>
    </source>
</evidence>
<proteinExistence type="predicted"/>
<accession>A0A5C6KYS2</accession>
<dbReference type="Proteomes" id="UP001177934">
    <property type="component" value="Chromosome"/>
</dbReference>
<protein>
    <submittedName>
        <fullName evidence="1">Uncharacterized protein</fullName>
    </submittedName>
</protein>
<dbReference type="RefSeq" id="WP_146265112.1">
    <property type="nucleotide sequence ID" value="NZ_VOIF01000019.1"/>
</dbReference>
<organism evidence="1 3">
    <name type="scientific">Phocaeicola dorei</name>
    <dbReference type="NCBI Taxonomy" id="357276"/>
    <lineage>
        <taxon>Bacteria</taxon>
        <taxon>Pseudomonadati</taxon>
        <taxon>Bacteroidota</taxon>
        <taxon>Bacteroidia</taxon>
        <taxon>Bacteroidales</taxon>
        <taxon>Bacteroidaceae</taxon>
        <taxon>Phocaeicola</taxon>
    </lineage>
</organism>
<evidence type="ECO:0000313" key="3">
    <source>
        <dbReference type="Proteomes" id="UP000315833"/>
    </source>
</evidence>
<reference evidence="2" key="2">
    <citation type="journal article" date="2023" name="Nat. Commun.">
        <title>Identification of a novel Human Milk Oligosaccharides utilization cluster in the infant gut commensal Bacteroides dorei.</title>
        <authorList>
            <person name="Kijner S."/>
            <person name="Ennis D."/>
            <person name="Shmorak S."/>
            <person name="Florentin A."/>
            <person name="Yassour M."/>
        </authorList>
    </citation>
    <scope>NUCLEOTIDE SEQUENCE</scope>
    <source>
        <strain evidence="2">2</strain>
    </source>
</reference>
<dbReference type="Proteomes" id="UP000315833">
    <property type="component" value="Unassembled WGS sequence"/>
</dbReference>
<dbReference type="EMBL" id="CP126056">
    <property type="protein sequence ID" value="WHX09810.1"/>
    <property type="molecule type" value="Genomic_DNA"/>
</dbReference>
<name>A0A5C6KYS2_9BACT</name>
<gene>
    <name evidence="1" type="ORF">FSA04_15330</name>
    <name evidence="2" type="ORF">QNN11_21815</name>
</gene>
<evidence type="ECO:0000313" key="1">
    <source>
        <dbReference type="EMBL" id="TWV68874.1"/>
    </source>
</evidence>